<organism evidence="2 3">
    <name type="scientific">Paramecium sonneborni</name>
    <dbReference type="NCBI Taxonomy" id="65129"/>
    <lineage>
        <taxon>Eukaryota</taxon>
        <taxon>Sar</taxon>
        <taxon>Alveolata</taxon>
        <taxon>Ciliophora</taxon>
        <taxon>Intramacronucleata</taxon>
        <taxon>Oligohymenophorea</taxon>
        <taxon>Peniculida</taxon>
        <taxon>Parameciidae</taxon>
        <taxon>Paramecium</taxon>
    </lineage>
</organism>
<dbReference type="AlphaFoldDB" id="A0A8S1KEI4"/>
<dbReference type="Proteomes" id="UP000692954">
    <property type="component" value="Unassembled WGS sequence"/>
</dbReference>
<evidence type="ECO:0000313" key="3">
    <source>
        <dbReference type="Proteomes" id="UP000692954"/>
    </source>
</evidence>
<sequence>MYFSDTEYYSVVESIKDLNNFTALQQQSLTENTKTLLSLNNSYQNNAQSILKLLLQGIGQKSNERNEKNLESDLRDCPDILETHFKNTLNQIQIKNQEIIEKLLICQQKIEFKAKRQKSLQKNASWELALKDEIDILKKKVHQLNEALQQVEIQIQNF</sequence>
<name>A0A8S1KEI4_9CILI</name>
<gene>
    <name evidence="2" type="ORF">PSON_ATCC_30995.1.T0050594</name>
</gene>
<reference evidence="2" key="1">
    <citation type="submission" date="2021-01" db="EMBL/GenBank/DDBJ databases">
        <authorList>
            <consortium name="Genoscope - CEA"/>
            <person name="William W."/>
        </authorList>
    </citation>
    <scope>NUCLEOTIDE SEQUENCE</scope>
</reference>
<evidence type="ECO:0000313" key="2">
    <source>
        <dbReference type="EMBL" id="CAD8051476.1"/>
    </source>
</evidence>
<dbReference type="EMBL" id="CAJJDN010000005">
    <property type="protein sequence ID" value="CAD8051476.1"/>
    <property type="molecule type" value="Genomic_DNA"/>
</dbReference>
<proteinExistence type="predicted"/>
<dbReference type="OrthoDB" id="305960at2759"/>
<keyword evidence="3" id="KW-1185">Reference proteome</keyword>
<evidence type="ECO:0000256" key="1">
    <source>
        <dbReference type="SAM" id="Coils"/>
    </source>
</evidence>
<keyword evidence="1" id="KW-0175">Coiled coil</keyword>
<feature type="coiled-coil region" evidence="1">
    <location>
        <begin position="127"/>
        <end position="154"/>
    </location>
</feature>
<protein>
    <submittedName>
        <fullName evidence="2">Uncharacterized protein</fullName>
    </submittedName>
</protein>
<accession>A0A8S1KEI4</accession>
<comment type="caution">
    <text evidence="2">The sequence shown here is derived from an EMBL/GenBank/DDBJ whole genome shotgun (WGS) entry which is preliminary data.</text>
</comment>